<organism evidence="1 2">
    <name type="scientific">Mycobacterium bohemicum DSM 44277</name>
    <dbReference type="NCBI Taxonomy" id="1236609"/>
    <lineage>
        <taxon>Bacteria</taxon>
        <taxon>Bacillati</taxon>
        <taxon>Actinomycetota</taxon>
        <taxon>Actinomycetes</taxon>
        <taxon>Mycobacteriales</taxon>
        <taxon>Mycobacteriaceae</taxon>
        <taxon>Mycobacterium</taxon>
    </lineage>
</organism>
<accession>A0A0U0WBT7</accession>
<dbReference type="EMBL" id="CSTD01000004">
    <property type="protein sequence ID" value="CPR12243.1"/>
    <property type="molecule type" value="Genomic_DNA"/>
</dbReference>
<protein>
    <submittedName>
        <fullName evidence="1">Uncharacterized protein</fullName>
    </submittedName>
</protein>
<evidence type="ECO:0000313" key="1">
    <source>
        <dbReference type="EMBL" id="CPR12243.1"/>
    </source>
</evidence>
<sequence length="37" mass="3794">MAIIASDIAKHSAPTAVQIVGSRANCAAHTITVSTRM</sequence>
<proteinExistence type="predicted"/>
<evidence type="ECO:0000313" key="2">
    <source>
        <dbReference type="Proteomes" id="UP000198875"/>
    </source>
</evidence>
<name>A0A0U0WBT7_MYCBE</name>
<dbReference type="Proteomes" id="UP000198875">
    <property type="component" value="Unassembled WGS sequence"/>
</dbReference>
<dbReference type="AlphaFoldDB" id="A0A0U0WBT7"/>
<reference evidence="1 2" key="1">
    <citation type="submission" date="2015-03" db="EMBL/GenBank/DDBJ databases">
        <authorList>
            <person name="Murphy D."/>
        </authorList>
    </citation>
    <scope>NUCLEOTIDE SEQUENCE [LARGE SCALE GENOMIC DNA]</scope>
    <source>
        <strain evidence="1 2">DSM 44277</strain>
    </source>
</reference>
<gene>
    <name evidence="1" type="ORF">BN971_03537</name>
</gene>